<dbReference type="GO" id="GO:0016301">
    <property type="term" value="F:kinase activity"/>
    <property type="evidence" value="ECO:0007669"/>
    <property type="project" value="UniProtKB-KW"/>
</dbReference>
<dbReference type="OrthoDB" id="9805041at2"/>
<dbReference type="NCBIfam" id="TIGR00691">
    <property type="entry name" value="spoT_relA"/>
    <property type="match status" value="1"/>
</dbReference>
<dbReference type="GO" id="GO:0008893">
    <property type="term" value="F:guanosine-3',5'-bis(diphosphate) 3'-diphosphatase activity"/>
    <property type="evidence" value="ECO:0007669"/>
    <property type="project" value="TreeGrafter"/>
</dbReference>
<comment type="similarity">
    <text evidence="6">Belongs to the relA/spoT family.</text>
</comment>
<dbReference type="AlphaFoldDB" id="A0A1I6HQM0"/>
<dbReference type="InterPro" id="IPR007685">
    <property type="entry name" value="RelA_SpoT"/>
</dbReference>
<evidence type="ECO:0000313" key="11">
    <source>
        <dbReference type="Proteomes" id="UP000199478"/>
    </source>
</evidence>
<keyword evidence="10" id="KW-0418">Kinase</keyword>
<dbReference type="InterPro" id="IPR004811">
    <property type="entry name" value="RelA/Spo_fam"/>
</dbReference>
<dbReference type="SMART" id="SM00471">
    <property type="entry name" value="HDc"/>
    <property type="match status" value="1"/>
</dbReference>
<comment type="catalytic activity">
    <reaction evidence="5">
        <text>GTP + ATP = guanosine 3'-diphosphate 5'-triphosphate + AMP</text>
        <dbReference type="Rhea" id="RHEA:22088"/>
        <dbReference type="ChEBI" id="CHEBI:30616"/>
        <dbReference type="ChEBI" id="CHEBI:37565"/>
        <dbReference type="ChEBI" id="CHEBI:142410"/>
        <dbReference type="ChEBI" id="CHEBI:456215"/>
        <dbReference type="EC" id="2.7.6.5"/>
    </reaction>
</comment>
<evidence type="ECO:0000259" key="9">
    <source>
        <dbReference type="PROSITE" id="PS51880"/>
    </source>
</evidence>
<dbReference type="CDD" id="cd04876">
    <property type="entry name" value="ACT_RelA-SpoT"/>
    <property type="match status" value="1"/>
</dbReference>
<dbReference type="CDD" id="cd05399">
    <property type="entry name" value="NT_Rel-Spo_like"/>
    <property type="match status" value="1"/>
</dbReference>
<dbReference type="GO" id="GO:0015949">
    <property type="term" value="P:nucleobase-containing small molecule interconversion"/>
    <property type="evidence" value="ECO:0007669"/>
    <property type="project" value="UniProtKB-ARBA"/>
</dbReference>
<evidence type="ECO:0000259" key="7">
    <source>
        <dbReference type="PROSITE" id="PS51671"/>
    </source>
</evidence>
<dbReference type="InterPro" id="IPR006674">
    <property type="entry name" value="HD_domain"/>
</dbReference>
<feature type="domain" description="HD" evidence="8">
    <location>
        <begin position="45"/>
        <end position="144"/>
    </location>
</feature>
<dbReference type="CDD" id="cd00077">
    <property type="entry name" value="HDc"/>
    <property type="match status" value="1"/>
</dbReference>
<dbReference type="PROSITE" id="PS51831">
    <property type="entry name" value="HD"/>
    <property type="match status" value="1"/>
</dbReference>
<dbReference type="CDD" id="cd01668">
    <property type="entry name" value="TGS_RSH"/>
    <property type="match status" value="1"/>
</dbReference>
<dbReference type="Gene3D" id="3.10.20.30">
    <property type="match status" value="1"/>
</dbReference>
<dbReference type="GO" id="GO:0005886">
    <property type="term" value="C:plasma membrane"/>
    <property type="evidence" value="ECO:0007669"/>
    <property type="project" value="TreeGrafter"/>
</dbReference>
<dbReference type="GO" id="GO:0008728">
    <property type="term" value="F:GTP diphosphokinase activity"/>
    <property type="evidence" value="ECO:0007669"/>
    <property type="project" value="UniProtKB-EC"/>
</dbReference>
<dbReference type="FunFam" id="1.10.3210.10:FF:000001">
    <property type="entry name" value="GTP pyrophosphokinase RelA"/>
    <property type="match status" value="1"/>
</dbReference>
<dbReference type="Pfam" id="PF13328">
    <property type="entry name" value="HD_4"/>
    <property type="match status" value="1"/>
</dbReference>
<dbReference type="PANTHER" id="PTHR21262">
    <property type="entry name" value="GUANOSINE-3',5'-BIS DIPHOSPHATE 3'-PYROPHOSPHOHYDROLASE"/>
    <property type="match status" value="1"/>
</dbReference>
<dbReference type="Gene3D" id="1.10.3210.10">
    <property type="entry name" value="Hypothetical protein af1432"/>
    <property type="match status" value="1"/>
</dbReference>
<gene>
    <name evidence="10" type="ORF">SAMN04488005_2956</name>
</gene>
<dbReference type="SUPFAM" id="SSF81271">
    <property type="entry name" value="TGS-like"/>
    <property type="match status" value="1"/>
</dbReference>
<sequence>MTTANELIDLVHTYNPNSNSELLRAAYAFGEAMHEGQYRHSGEPYFTHPVAVACILAEQQMDDATLITALLHDTIEDTKASFVEVEKRFGREIADLVDGVTKLTNLQLSSTQTKQAENFRKLFMATSRDLRVTLVKLADRLHNMRTIKAMRDEKQAQKARETMDIYAPLAGRMGMQWMREELEDLSFRVLNPDARSSIIRRFITLQREAGDVVQKITADMRVELEKVNIVAEVSGRAKKPYSVWRKMQEKEKSFSRLSDIYGFRIIVATEADCYRVLGAIHQRWRAVPGRFKDYISQPKTNGYRSIHTTVSGRDGKQVEVQIRTREMHEVAETGVAAHWSYKNGERVENRFAVDPVRWIASLTERLDDDQDHDEFLEAVKLEMYTDQVFCFTPKGDVIKLPRGATPIDFAYAIHTRIGAACVGAKVDGIRVPLWTRLKNGQSVEVITAEGQTPQATWIEIAVTGRAKTAIRRSLREEDRGRFVRLGRELARVAFENVGKKATEKALTTAAKALAIADADELLAQLGSAEITGRAVVRAIYPALEARNGDEVDENRAVVGLEVGQEQQRGACCQPVPGERILGITFRGQGVVVHAIDCEALADYEDQPERWVDLHWHEGTHAPVNTVTFDVAITNDSGVLGRICTLIGEQNANISDLKFIDRKPDYFRLLIDVDLRDTEHLHRVMTALEAESNVSSIVRHRDPALANVRRS</sequence>
<dbReference type="Pfam" id="PF19296">
    <property type="entry name" value="RelA_AH_RIS"/>
    <property type="match status" value="2"/>
</dbReference>
<evidence type="ECO:0000256" key="4">
    <source>
        <dbReference type="ARBA" id="ARBA00032407"/>
    </source>
</evidence>
<dbReference type="Proteomes" id="UP000199478">
    <property type="component" value="Unassembled WGS sequence"/>
</dbReference>
<dbReference type="SUPFAM" id="SSF81301">
    <property type="entry name" value="Nucleotidyltransferase"/>
    <property type="match status" value="1"/>
</dbReference>
<dbReference type="STRING" id="390270.SAMN04488005_2956"/>
<evidence type="ECO:0000256" key="6">
    <source>
        <dbReference type="RuleBase" id="RU003847"/>
    </source>
</evidence>
<dbReference type="Pfam" id="PF04607">
    <property type="entry name" value="RelA_SpoT"/>
    <property type="match status" value="1"/>
</dbReference>
<dbReference type="FunFam" id="3.10.20.30:FF:000002">
    <property type="entry name" value="GTP pyrophosphokinase (RelA/SpoT)"/>
    <property type="match status" value="1"/>
</dbReference>
<dbReference type="PROSITE" id="PS51880">
    <property type="entry name" value="TGS"/>
    <property type="match status" value="1"/>
</dbReference>
<dbReference type="InterPro" id="IPR002912">
    <property type="entry name" value="ACT_dom"/>
</dbReference>
<dbReference type="EC" id="2.7.6.5" evidence="1"/>
<protein>
    <recommendedName>
        <fullName evidence="2">GTP pyrophosphokinase rsh</fullName>
        <ecNumber evidence="1">2.7.6.5</ecNumber>
    </recommendedName>
    <alternativeName>
        <fullName evidence="4">(p)ppGpp synthase</fullName>
    </alternativeName>
    <alternativeName>
        <fullName evidence="3">ATP:GTP 3'-pyrophosphotransferase</fullName>
    </alternativeName>
</protein>
<evidence type="ECO:0000313" key="10">
    <source>
        <dbReference type="EMBL" id="SFR56755.1"/>
    </source>
</evidence>
<dbReference type="InterPro" id="IPR045865">
    <property type="entry name" value="ACT-like_dom_sf"/>
</dbReference>
<evidence type="ECO:0000256" key="5">
    <source>
        <dbReference type="ARBA" id="ARBA00048244"/>
    </source>
</evidence>
<feature type="domain" description="TGS" evidence="9">
    <location>
        <begin position="382"/>
        <end position="447"/>
    </location>
</feature>
<dbReference type="SUPFAM" id="SSF55021">
    <property type="entry name" value="ACT-like"/>
    <property type="match status" value="1"/>
</dbReference>
<accession>A0A1I6HQM0</accession>
<evidence type="ECO:0000259" key="8">
    <source>
        <dbReference type="PROSITE" id="PS51831"/>
    </source>
</evidence>
<dbReference type="FunFam" id="3.30.460.10:FF:000001">
    <property type="entry name" value="GTP pyrophosphokinase RelA"/>
    <property type="match status" value="1"/>
</dbReference>
<dbReference type="Gene3D" id="3.30.70.260">
    <property type="match status" value="1"/>
</dbReference>
<dbReference type="InterPro" id="IPR045600">
    <property type="entry name" value="RelA/SpoT_AH_RIS"/>
</dbReference>
<dbReference type="InterPro" id="IPR012676">
    <property type="entry name" value="TGS-like"/>
</dbReference>
<dbReference type="SUPFAM" id="SSF109604">
    <property type="entry name" value="HD-domain/PDEase-like"/>
    <property type="match status" value="1"/>
</dbReference>
<organism evidence="10 11">
    <name type="scientific">Yoonia tamlensis</name>
    <dbReference type="NCBI Taxonomy" id="390270"/>
    <lineage>
        <taxon>Bacteria</taxon>
        <taxon>Pseudomonadati</taxon>
        <taxon>Pseudomonadota</taxon>
        <taxon>Alphaproteobacteria</taxon>
        <taxon>Rhodobacterales</taxon>
        <taxon>Paracoccaceae</taxon>
        <taxon>Yoonia</taxon>
    </lineage>
</organism>
<dbReference type="SMART" id="SM00954">
    <property type="entry name" value="RelA_SpoT"/>
    <property type="match status" value="1"/>
</dbReference>
<comment type="function">
    <text evidence="6">In eubacteria ppGpp (guanosine 3'-diphosphate 5'-diphosphate) is a mediator of the stringent response that coordinates a variety of cellular activities in response to changes in nutritional abundance.</text>
</comment>
<dbReference type="GO" id="GO:0015969">
    <property type="term" value="P:guanosine tetraphosphate metabolic process"/>
    <property type="evidence" value="ECO:0007669"/>
    <property type="project" value="InterPro"/>
</dbReference>
<dbReference type="PANTHER" id="PTHR21262:SF36">
    <property type="entry name" value="BIFUNCTIONAL (P)PPGPP SYNTHASE_HYDROLASE SPOT"/>
    <property type="match status" value="1"/>
</dbReference>
<dbReference type="Pfam" id="PF02824">
    <property type="entry name" value="TGS"/>
    <property type="match status" value="1"/>
</dbReference>
<dbReference type="GO" id="GO:0042594">
    <property type="term" value="P:response to starvation"/>
    <property type="evidence" value="ECO:0007669"/>
    <property type="project" value="TreeGrafter"/>
</dbReference>
<dbReference type="InterPro" id="IPR012675">
    <property type="entry name" value="Beta-grasp_dom_sf"/>
</dbReference>
<feature type="domain" description="ACT" evidence="7">
    <location>
        <begin position="627"/>
        <end position="701"/>
    </location>
</feature>
<keyword evidence="10" id="KW-0808">Transferase</keyword>
<dbReference type="RefSeq" id="WP_090201489.1">
    <property type="nucleotide sequence ID" value="NZ_FOYP01000002.1"/>
</dbReference>
<dbReference type="InterPro" id="IPR043519">
    <property type="entry name" value="NT_sf"/>
</dbReference>
<dbReference type="EMBL" id="FOYP01000002">
    <property type="protein sequence ID" value="SFR56755.1"/>
    <property type="molecule type" value="Genomic_DNA"/>
</dbReference>
<evidence type="ECO:0000256" key="2">
    <source>
        <dbReference type="ARBA" id="ARBA00014315"/>
    </source>
</evidence>
<dbReference type="Gene3D" id="3.30.460.10">
    <property type="entry name" value="Beta Polymerase, domain 2"/>
    <property type="match status" value="1"/>
</dbReference>
<evidence type="ECO:0000256" key="3">
    <source>
        <dbReference type="ARBA" id="ARBA00029754"/>
    </source>
</evidence>
<evidence type="ECO:0000256" key="1">
    <source>
        <dbReference type="ARBA" id="ARBA00013251"/>
    </source>
</evidence>
<dbReference type="PROSITE" id="PS51671">
    <property type="entry name" value="ACT"/>
    <property type="match status" value="1"/>
</dbReference>
<dbReference type="Pfam" id="PF13291">
    <property type="entry name" value="ACT_4"/>
    <property type="match status" value="1"/>
</dbReference>
<dbReference type="InterPro" id="IPR003607">
    <property type="entry name" value="HD/PDEase_dom"/>
</dbReference>
<dbReference type="InterPro" id="IPR004095">
    <property type="entry name" value="TGS"/>
</dbReference>
<reference evidence="11" key="1">
    <citation type="submission" date="2016-10" db="EMBL/GenBank/DDBJ databases">
        <authorList>
            <person name="Varghese N."/>
            <person name="Submissions S."/>
        </authorList>
    </citation>
    <scope>NUCLEOTIDE SEQUENCE [LARGE SCALE GENOMIC DNA]</scope>
    <source>
        <strain evidence="11">DSM 26879</strain>
    </source>
</reference>
<keyword evidence="11" id="KW-1185">Reference proteome</keyword>
<dbReference type="InterPro" id="IPR033655">
    <property type="entry name" value="TGS_RelA/SpoT"/>
</dbReference>
<name>A0A1I6HQM0_9RHOB</name>
<proteinExistence type="inferred from homology"/>